<feature type="transmembrane region" description="Helical" evidence="4">
    <location>
        <begin position="30"/>
        <end position="53"/>
    </location>
</feature>
<protein>
    <recommendedName>
        <fullName evidence="4">Copper transport protein</fullName>
    </recommendedName>
</protein>
<sequence length="182" mass="20314">MPPLHGTPGGHAFLLHFSEREYILFEFWKIGSLNGIVGSCLLVVLICILAEAVDVIRQYLAKQHVPQDENVNLEYGKITKYLKTTITSYRAQMACLYGFQAILTYMMVLIVITFNVWLIISVGIGKALGYFFFAGSPTVERILVTQESPPAPRRSAVMSTLTTYAGSQSSSFYQQPKTGYDI</sequence>
<evidence type="ECO:0000256" key="1">
    <source>
        <dbReference type="ARBA" id="ARBA00022692"/>
    </source>
</evidence>
<proteinExistence type="inferred from homology"/>
<organism evidence="5 6">
    <name type="scientific">Panagrellus redivivus</name>
    <name type="common">Microworm</name>
    <dbReference type="NCBI Taxonomy" id="6233"/>
    <lineage>
        <taxon>Eukaryota</taxon>
        <taxon>Metazoa</taxon>
        <taxon>Ecdysozoa</taxon>
        <taxon>Nematoda</taxon>
        <taxon>Chromadorea</taxon>
        <taxon>Rhabditida</taxon>
        <taxon>Tylenchina</taxon>
        <taxon>Panagrolaimomorpha</taxon>
        <taxon>Panagrolaimoidea</taxon>
        <taxon>Panagrolaimidae</taxon>
        <taxon>Panagrellus</taxon>
    </lineage>
</organism>
<dbReference type="GO" id="GO:0016020">
    <property type="term" value="C:membrane"/>
    <property type="evidence" value="ECO:0007669"/>
    <property type="project" value="UniProtKB-SubCell"/>
</dbReference>
<dbReference type="GO" id="GO:0005375">
    <property type="term" value="F:copper ion transmembrane transporter activity"/>
    <property type="evidence" value="ECO:0007669"/>
    <property type="project" value="UniProtKB-UniRule"/>
</dbReference>
<keyword evidence="4" id="KW-0813">Transport</keyword>
<evidence type="ECO:0000256" key="4">
    <source>
        <dbReference type="RuleBase" id="RU367022"/>
    </source>
</evidence>
<dbReference type="AlphaFoldDB" id="A0A7E4W1A2"/>
<keyword evidence="1 4" id="KW-0812">Transmembrane</keyword>
<dbReference type="Pfam" id="PF04145">
    <property type="entry name" value="Ctr"/>
    <property type="match status" value="1"/>
</dbReference>
<evidence type="ECO:0000313" key="5">
    <source>
        <dbReference type="Proteomes" id="UP000492821"/>
    </source>
</evidence>
<feature type="transmembrane region" description="Helical" evidence="4">
    <location>
        <begin position="96"/>
        <end position="120"/>
    </location>
</feature>
<keyword evidence="5" id="KW-1185">Reference proteome</keyword>
<name>A0A7E4W1A2_PANRE</name>
<keyword evidence="2 4" id="KW-1133">Transmembrane helix</keyword>
<keyword evidence="4" id="KW-0186">Copper</keyword>
<comment type="subcellular location">
    <subcellularLocation>
        <location evidence="4">Membrane</location>
        <topology evidence="4">Multi-pass membrane protein</topology>
    </subcellularLocation>
</comment>
<keyword evidence="3 4" id="KW-0472">Membrane</keyword>
<dbReference type="PANTHER" id="PTHR12483:SF106">
    <property type="entry name" value="COPPER TRANSPORT PROTEIN"/>
    <property type="match status" value="1"/>
</dbReference>
<evidence type="ECO:0000313" key="6">
    <source>
        <dbReference type="WBParaSite" id="Pan_g5214.t1"/>
    </source>
</evidence>
<reference evidence="5" key="1">
    <citation type="journal article" date="2013" name="Genetics">
        <title>The draft genome and transcriptome of Panagrellus redivivus are shaped by the harsh demands of a free-living lifestyle.</title>
        <authorList>
            <person name="Srinivasan J."/>
            <person name="Dillman A.R."/>
            <person name="Macchietto M.G."/>
            <person name="Heikkinen L."/>
            <person name="Lakso M."/>
            <person name="Fracchia K.M."/>
            <person name="Antoshechkin I."/>
            <person name="Mortazavi A."/>
            <person name="Wong G."/>
            <person name="Sternberg P.W."/>
        </authorList>
    </citation>
    <scope>NUCLEOTIDE SEQUENCE [LARGE SCALE GENOMIC DNA]</scope>
    <source>
        <strain evidence="5">MT8872</strain>
    </source>
</reference>
<dbReference type="PANTHER" id="PTHR12483">
    <property type="entry name" value="SOLUTE CARRIER FAMILY 31 COPPER TRANSPORTERS"/>
    <property type="match status" value="1"/>
</dbReference>
<evidence type="ECO:0000256" key="2">
    <source>
        <dbReference type="ARBA" id="ARBA00022989"/>
    </source>
</evidence>
<keyword evidence="4" id="KW-0406">Ion transport</keyword>
<comment type="similarity">
    <text evidence="4">Belongs to the copper transporter (Ctr) (TC 1.A.56) family. SLC31A subfamily.</text>
</comment>
<dbReference type="Proteomes" id="UP000492821">
    <property type="component" value="Unassembled WGS sequence"/>
</dbReference>
<accession>A0A7E4W1A2</accession>
<reference evidence="6" key="2">
    <citation type="submission" date="2020-10" db="UniProtKB">
        <authorList>
            <consortium name="WormBaseParasite"/>
        </authorList>
    </citation>
    <scope>IDENTIFICATION</scope>
</reference>
<dbReference type="WBParaSite" id="Pan_g5214.t1">
    <property type="protein sequence ID" value="Pan_g5214.t1"/>
    <property type="gene ID" value="Pan_g5214"/>
</dbReference>
<evidence type="ECO:0000256" key="3">
    <source>
        <dbReference type="ARBA" id="ARBA00023136"/>
    </source>
</evidence>
<keyword evidence="4" id="KW-0187">Copper transport</keyword>
<dbReference type="InterPro" id="IPR007274">
    <property type="entry name" value="Cop_transporter"/>
</dbReference>